<accession>A0A9P6UHP6</accession>
<reference evidence="1" key="1">
    <citation type="journal article" date="2020" name="Fungal Divers.">
        <title>Resolving the Mortierellaceae phylogeny through synthesis of multi-gene phylogenetics and phylogenomics.</title>
        <authorList>
            <person name="Vandepol N."/>
            <person name="Liber J."/>
            <person name="Desiro A."/>
            <person name="Na H."/>
            <person name="Kennedy M."/>
            <person name="Barry K."/>
            <person name="Grigoriev I.V."/>
            <person name="Miller A.N."/>
            <person name="O'Donnell K."/>
            <person name="Stajich J.E."/>
            <person name="Bonito G."/>
        </authorList>
    </citation>
    <scope>NUCLEOTIDE SEQUENCE</scope>
    <source>
        <strain evidence="1">REB-010B</strain>
    </source>
</reference>
<dbReference type="GO" id="GO:0000796">
    <property type="term" value="C:condensin complex"/>
    <property type="evidence" value="ECO:0007669"/>
    <property type="project" value="TreeGrafter"/>
</dbReference>
<gene>
    <name evidence="1" type="primary">YCS4_3</name>
    <name evidence="1" type="ORF">BGZ99_003741</name>
</gene>
<dbReference type="PANTHER" id="PTHR14222:SF2">
    <property type="entry name" value="CONDENSIN COMPLEX SUBUNIT 1"/>
    <property type="match status" value="1"/>
</dbReference>
<keyword evidence="2" id="KW-1185">Reference proteome</keyword>
<name>A0A9P6UHP6_9FUNG</name>
<sequence length="147" mass="16303">LTYGSTLAELTSLEQLLSTIVTDSMAHASEITISDEVVEKLWQVYSHHKDIPNPQRRGAIIILGMLAKAKPDIMAQKIKTILKIGLGKHGKADLALARYSCIALQRIAGEKKKQKGVIAQDTVRLPMDHPIFIKLRQLIDLPTKSKN</sequence>
<dbReference type="AlphaFoldDB" id="A0A9P6UHP6"/>
<dbReference type="SUPFAM" id="SSF48371">
    <property type="entry name" value="ARM repeat"/>
    <property type="match status" value="1"/>
</dbReference>
<protein>
    <submittedName>
        <fullName evidence="1">Condensin complex subunit</fullName>
    </submittedName>
</protein>
<evidence type="ECO:0000313" key="1">
    <source>
        <dbReference type="EMBL" id="KAG0300603.1"/>
    </source>
</evidence>
<dbReference type="InterPro" id="IPR016024">
    <property type="entry name" value="ARM-type_fold"/>
</dbReference>
<proteinExistence type="predicted"/>
<dbReference type="EMBL" id="JAAAIP010002332">
    <property type="protein sequence ID" value="KAG0300603.1"/>
    <property type="molecule type" value="Genomic_DNA"/>
</dbReference>
<dbReference type="GO" id="GO:0007076">
    <property type="term" value="P:mitotic chromosome condensation"/>
    <property type="evidence" value="ECO:0007669"/>
    <property type="project" value="InterPro"/>
</dbReference>
<comment type="caution">
    <text evidence="1">The sequence shown here is derived from an EMBL/GenBank/DDBJ whole genome shotgun (WGS) entry which is preliminary data.</text>
</comment>
<dbReference type="InterPro" id="IPR026971">
    <property type="entry name" value="CND1/NCAPD3"/>
</dbReference>
<feature type="non-terminal residue" evidence="1">
    <location>
        <position position="1"/>
    </location>
</feature>
<evidence type="ECO:0000313" key="2">
    <source>
        <dbReference type="Proteomes" id="UP000738325"/>
    </source>
</evidence>
<dbReference type="GO" id="GO:0042393">
    <property type="term" value="F:histone binding"/>
    <property type="evidence" value="ECO:0007669"/>
    <property type="project" value="TreeGrafter"/>
</dbReference>
<feature type="non-terminal residue" evidence="1">
    <location>
        <position position="147"/>
    </location>
</feature>
<dbReference type="GO" id="GO:0000779">
    <property type="term" value="C:condensed chromosome, centromeric region"/>
    <property type="evidence" value="ECO:0007669"/>
    <property type="project" value="TreeGrafter"/>
</dbReference>
<dbReference type="OrthoDB" id="436262at2759"/>
<dbReference type="GO" id="GO:0010032">
    <property type="term" value="P:meiotic chromosome condensation"/>
    <property type="evidence" value="ECO:0007669"/>
    <property type="project" value="TreeGrafter"/>
</dbReference>
<dbReference type="PANTHER" id="PTHR14222">
    <property type="entry name" value="CONDENSIN"/>
    <property type="match status" value="1"/>
</dbReference>
<dbReference type="Proteomes" id="UP000738325">
    <property type="component" value="Unassembled WGS sequence"/>
</dbReference>
<organism evidence="1 2">
    <name type="scientific">Dissophora globulifera</name>
    <dbReference type="NCBI Taxonomy" id="979702"/>
    <lineage>
        <taxon>Eukaryota</taxon>
        <taxon>Fungi</taxon>
        <taxon>Fungi incertae sedis</taxon>
        <taxon>Mucoromycota</taxon>
        <taxon>Mortierellomycotina</taxon>
        <taxon>Mortierellomycetes</taxon>
        <taxon>Mortierellales</taxon>
        <taxon>Mortierellaceae</taxon>
        <taxon>Dissophora</taxon>
    </lineage>
</organism>